<proteinExistence type="predicted"/>
<evidence type="ECO:0000313" key="2">
    <source>
        <dbReference type="Proteomes" id="UP001295684"/>
    </source>
</evidence>
<accession>A0AAD1X8C2</accession>
<sequence length="88" mass="10453">MNFTKSRILQNEQIRIIVARNCSLHSFATLVKSFQGFSKRLWNLLNNKGSFNDRRTQKITLYCYKQQIDHLSKLMKMSSCIKYSLIFD</sequence>
<comment type="caution">
    <text evidence="1">The sequence shown here is derived from an EMBL/GenBank/DDBJ whole genome shotgun (WGS) entry which is preliminary data.</text>
</comment>
<protein>
    <submittedName>
        <fullName evidence="1">Uncharacterized protein</fullName>
    </submittedName>
</protein>
<dbReference type="Proteomes" id="UP001295684">
    <property type="component" value="Unassembled WGS sequence"/>
</dbReference>
<organism evidence="1 2">
    <name type="scientific">Euplotes crassus</name>
    <dbReference type="NCBI Taxonomy" id="5936"/>
    <lineage>
        <taxon>Eukaryota</taxon>
        <taxon>Sar</taxon>
        <taxon>Alveolata</taxon>
        <taxon>Ciliophora</taxon>
        <taxon>Intramacronucleata</taxon>
        <taxon>Spirotrichea</taxon>
        <taxon>Hypotrichia</taxon>
        <taxon>Euplotida</taxon>
        <taxon>Euplotidae</taxon>
        <taxon>Moneuplotes</taxon>
    </lineage>
</organism>
<reference evidence="1" key="1">
    <citation type="submission" date="2023-07" db="EMBL/GenBank/DDBJ databases">
        <authorList>
            <consortium name="AG Swart"/>
            <person name="Singh M."/>
            <person name="Singh A."/>
            <person name="Seah K."/>
            <person name="Emmerich C."/>
        </authorList>
    </citation>
    <scope>NUCLEOTIDE SEQUENCE</scope>
    <source>
        <strain evidence="1">DP1</strain>
    </source>
</reference>
<dbReference type="AlphaFoldDB" id="A0AAD1X8C2"/>
<keyword evidence="2" id="KW-1185">Reference proteome</keyword>
<dbReference type="EMBL" id="CAMPGE010002384">
    <property type="protein sequence ID" value="CAI2361185.1"/>
    <property type="molecule type" value="Genomic_DNA"/>
</dbReference>
<name>A0AAD1X8C2_EUPCR</name>
<gene>
    <name evidence="1" type="ORF">ECRASSUSDP1_LOCUS2495</name>
</gene>
<evidence type="ECO:0000313" key="1">
    <source>
        <dbReference type="EMBL" id="CAI2361185.1"/>
    </source>
</evidence>